<protein>
    <submittedName>
        <fullName evidence="1">Uncharacterized protein</fullName>
    </submittedName>
</protein>
<name>A0A381VRF4_9ZZZZ</name>
<organism evidence="1">
    <name type="scientific">marine metagenome</name>
    <dbReference type="NCBI Taxonomy" id="408172"/>
    <lineage>
        <taxon>unclassified sequences</taxon>
        <taxon>metagenomes</taxon>
        <taxon>ecological metagenomes</taxon>
    </lineage>
</organism>
<sequence>MAYSASNLYNHGTGYPGNAYYTYKSDTDTRETVMTAGYFNNSDDDLNLTADDTIFVVGDQGGYTLRVDAVSSGSVATELGTGSPIILSTHLLSIAGTASAWVVSPCDGVVSRLWTVIHGACGTDTTIGMEIGGTNVTDGSDADIITITASGSAAGNVDTGTADGANTITEGAAIEVTCGGEGSTASEATCLVEVLPA</sequence>
<dbReference type="EMBL" id="UINC01009506">
    <property type="protein sequence ID" value="SVA42621.1"/>
    <property type="molecule type" value="Genomic_DNA"/>
</dbReference>
<dbReference type="AlphaFoldDB" id="A0A381VRF4"/>
<accession>A0A381VRF4</accession>
<proteinExistence type="predicted"/>
<reference evidence="1" key="1">
    <citation type="submission" date="2018-05" db="EMBL/GenBank/DDBJ databases">
        <authorList>
            <person name="Lanie J.A."/>
            <person name="Ng W.-L."/>
            <person name="Kazmierczak K.M."/>
            <person name="Andrzejewski T.M."/>
            <person name="Davidsen T.M."/>
            <person name="Wayne K.J."/>
            <person name="Tettelin H."/>
            <person name="Glass J.I."/>
            <person name="Rusch D."/>
            <person name="Podicherti R."/>
            <person name="Tsui H.-C.T."/>
            <person name="Winkler M.E."/>
        </authorList>
    </citation>
    <scope>NUCLEOTIDE SEQUENCE</scope>
</reference>
<evidence type="ECO:0000313" key="1">
    <source>
        <dbReference type="EMBL" id="SVA42621.1"/>
    </source>
</evidence>
<gene>
    <name evidence="1" type="ORF">METZ01_LOCUS95475</name>
</gene>